<accession>A0A0M1NK08</accession>
<dbReference type="InterPro" id="IPR018755">
    <property type="entry name" value="Phage_Mu_Gp48"/>
</dbReference>
<dbReference type="AlphaFoldDB" id="A0A0M1NK08"/>
<protein>
    <submittedName>
        <fullName evidence="1">Phage portal protein</fullName>
    </submittedName>
</protein>
<evidence type="ECO:0000313" key="2">
    <source>
        <dbReference type="Proteomes" id="UP000036932"/>
    </source>
</evidence>
<sequence length="188" mass="21114">MNNVRMNSLRGRELFSYLPAYYETSRVMQADMDAKGSELDALYQALNSAADQFYVRTATWGLERWEMELGIPTDRNKPIEQRRAVLESKLRGAGTFSGALVKNVAEAYDGGKVEVSFQPEEWGFTVKFVDTLGIPPNLEDLKAAIEEIKPAHLVVSYAFNYLLIRDIHDVMTLLDMGQTPLNKFAGGV</sequence>
<proteinExistence type="predicted"/>
<gene>
    <name evidence="1" type="ORF">AM231_19680</name>
</gene>
<comment type="caution">
    <text evidence="1">The sequence shown here is derived from an EMBL/GenBank/DDBJ whole genome shotgun (WGS) entry which is preliminary data.</text>
</comment>
<reference evidence="2" key="1">
    <citation type="submission" date="2015-08" db="EMBL/GenBank/DDBJ databases">
        <title>Genome sequencing project for genomic taxonomy and phylogenomics of Bacillus-like bacteria.</title>
        <authorList>
            <person name="Liu B."/>
            <person name="Wang J."/>
            <person name="Zhu Y."/>
            <person name="Liu G."/>
            <person name="Chen Q."/>
            <person name="Chen Z."/>
            <person name="Lan J."/>
            <person name="Che J."/>
            <person name="Ge C."/>
            <person name="Shi H."/>
            <person name="Pan Z."/>
            <person name="Liu X."/>
        </authorList>
    </citation>
    <scope>NUCLEOTIDE SEQUENCE [LARGE SCALE GENOMIC DNA]</scope>
    <source>
        <strain evidence="2">FJAT-22460</strain>
    </source>
</reference>
<organism evidence="1 2">
    <name type="scientific">Paenibacillus solani</name>
    <dbReference type="NCBI Taxonomy" id="1705565"/>
    <lineage>
        <taxon>Bacteria</taxon>
        <taxon>Bacillati</taxon>
        <taxon>Bacillota</taxon>
        <taxon>Bacilli</taxon>
        <taxon>Bacillales</taxon>
        <taxon>Paenibacillaceae</taxon>
        <taxon>Paenibacillus</taxon>
    </lineage>
</organism>
<dbReference type="EMBL" id="LIUT01000003">
    <property type="protein sequence ID" value="KOR82531.1"/>
    <property type="molecule type" value="Genomic_DNA"/>
</dbReference>
<evidence type="ECO:0000313" key="1">
    <source>
        <dbReference type="EMBL" id="KOR82531.1"/>
    </source>
</evidence>
<dbReference type="Pfam" id="PF10076">
    <property type="entry name" value="Phage_Mu_Gp48"/>
    <property type="match status" value="1"/>
</dbReference>
<keyword evidence="2" id="KW-1185">Reference proteome</keyword>
<name>A0A0M1NK08_9BACL</name>
<dbReference type="PATRIC" id="fig|1705565.3.peg.5896"/>
<dbReference type="Proteomes" id="UP000036932">
    <property type="component" value="Unassembled WGS sequence"/>
</dbReference>